<dbReference type="Proteomes" id="UP000243579">
    <property type="component" value="Unassembled WGS sequence"/>
</dbReference>
<evidence type="ECO:0000313" key="2">
    <source>
        <dbReference type="EMBL" id="OQR93812.1"/>
    </source>
</evidence>
<sequence length="142" mass="16162">MDVDATMERLHALKLTSDMTLAGRKGGNELTELADRAAALHVRDQYEAMVVEQTRLSQLVAQENAQLRSMLATMEKQNMGLRNAVHALEEYRDKHDEQARTIQALQDEIKSLKQANFSLQFYLQQSDHTIHGAFPPRPPDVY</sequence>
<dbReference type="EMBL" id="JNBR01000394">
    <property type="protein sequence ID" value="OQR93812.1"/>
    <property type="molecule type" value="Genomic_DNA"/>
</dbReference>
<organism evidence="2 3">
    <name type="scientific">Achlya hypogyna</name>
    <name type="common">Oomycete</name>
    <name type="synonym">Protoachlya hypogyna</name>
    <dbReference type="NCBI Taxonomy" id="1202772"/>
    <lineage>
        <taxon>Eukaryota</taxon>
        <taxon>Sar</taxon>
        <taxon>Stramenopiles</taxon>
        <taxon>Oomycota</taxon>
        <taxon>Saprolegniomycetes</taxon>
        <taxon>Saprolegniales</taxon>
        <taxon>Achlyaceae</taxon>
        <taxon>Achlya</taxon>
    </lineage>
</organism>
<accession>A0A1V9Z7A3</accession>
<gene>
    <name evidence="2" type="ORF">ACHHYP_02254</name>
</gene>
<keyword evidence="3" id="KW-1185">Reference proteome</keyword>
<comment type="caution">
    <text evidence="2">The sequence shown here is derived from an EMBL/GenBank/DDBJ whole genome shotgun (WGS) entry which is preliminary data.</text>
</comment>
<evidence type="ECO:0000313" key="3">
    <source>
        <dbReference type="Proteomes" id="UP000243579"/>
    </source>
</evidence>
<feature type="coiled-coil region" evidence="1">
    <location>
        <begin position="64"/>
        <end position="115"/>
    </location>
</feature>
<name>A0A1V9Z7A3_ACHHY</name>
<dbReference type="AlphaFoldDB" id="A0A1V9Z7A3"/>
<proteinExistence type="predicted"/>
<protein>
    <submittedName>
        <fullName evidence="2">Uncharacterized protein</fullName>
    </submittedName>
</protein>
<keyword evidence="1" id="KW-0175">Coiled coil</keyword>
<evidence type="ECO:0000256" key="1">
    <source>
        <dbReference type="SAM" id="Coils"/>
    </source>
</evidence>
<reference evidence="2 3" key="1">
    <citation type="journal article" date="2014" name="Genome Biol. Evol.">
        <title>The secreted proteins of Achlya hypogyna and Thraustotheca clavata identify the ancestral oomycete secretome and reveal gene acquisitions by horizontal gene transfer.</title>
        <authorList>
            <person name="Misner I."/>
            <person name="Blouin N."/>
            <person name="Leonard G."/>
            <person name="Richards T.A."/>
            <person name="Lane C.E."/>
        </authorList>
    </citation>
    <scope>NUCLEOTIDE SEQUENCE [LARGE SCALE GENOMIC DNA]</scope>
    <source>
        <strain evidence="2 3">ATCC 48635</strain>
    </source>
</reference>
<dbReference type="OrthoDB" id="63634at2759"/>